<feature type="compositionally biased region" description="Low complexity" evidence="1">
    <location>
        <begin position="10"/>
        <end position="22"/>
    </location>
</feature>
<dbReference type="Proteomes" id="UP000044938">
    <property type="component" value="Unassembled WGS sequence"/>
</dbReference>
<evidence type="ECO:0000256" key="1">
    <source>
        <dbReference type="SAM" id="MobiDB-lite"/>
    </source>
</evidence>
<name>A0A0U0R778_MYCTX</name>
<dbReference type="AlphaFoldDB" id="A0A0U0R778"/>
<proteinExistence type="predicted"/>
<evidence type="ECO:0000313" key="3">
    <source>
        <dbReference type="EMBL" id="COV82801.1"/>
    </source>
</evidence>
<accession>A0A0U0R778</accession>
<protein>
    <submittedName>
        <fullName evidence="2">Uncharacterized protein</fullName>
    </submittedName>
</protein>
<reference evidence="2" key="1">
    <citation type="submission" date="2015-03" db="EMBL/GenBank/DDBJ databases">
        <authorList>
            <person name="Murphy D."/>
        </authorList>
    </citation>
    <scope>NUCLEOTIDE SEQUENCE [LARGE SCALE GENOMIC DNA]</scope>
    <source>
        <strain evidence="2">K00500041</strain>
    </source>
</reference>
<organism evidence="2 4">
    <name type="scientific">Mycobacterium tuberculosis</name>
    <dbReference type="NCBI Taxonomy" id="1773"/>
    <lineage>
        <taxon>Bacteria</taxon>
        <taxon>Bacillati</taxon>
        <taxon>Actinomycetota</taxon>
        <taxon>Actinomycetes</taxon>
        <taxon>Mycobacteriales</taxon>
        <taxon>Mycobacteriaceae</taxon>
        <taxon>Mycobacterium</taxon>
        <taxon>Mycobacterium tuberculosis complex</taxon>
    </lineage>
</organism>
<gene>
    <name evidence="2" type="ORF">ERS007703_01774</name>
    <name evidence="3" type="ORF">ERS007720_01001</name>
</gene>
<dbReference type="Proteomes" id="UP000038802">
    <property type="component" value="Unassembled WGS sequence"/>
</dbReference>
<evidence type="ECO:0000313" key="2">
    <source>
        <dbReference type="EMBL" id="COV63826.1"/>
    </source>
</evidence>
<feature type="region of interest" description="Disordered" evidence="1">
    <location>
        <begin position="1"/>
        <end position="58"/>
    </location>
</feature>
<evidence type="ECO:0000313" key="5">
    <source>
        <dbReference type="Proteomes" id="UP000044938"/>
    </source>
</evidence>
<sequence>MLRTPEVMWSIRSSTPPRSGSRPIRDVEMPSSNNALRARSNGLSAPVRATTARLDAMP</sequence>
<dbReference type="EMBL" id="CSAE01000164">
    <property type="protein sequence ID" value="COV63826.1"/>
    <property type="molecule type" value="Genomic_DNA"/>
</dbReference>
<dbReference type="EMBL" id="CSAJ01000088">
    <property type="protein sequence ID" value="COV82801.1"/>
    <property type="molecule type" value="Genomic_DNA"/>
</dbReference>
<evidence type="ECO:0000313" key="4">
    <source>
        <dbReference type="Proteomes" id="UP000038802"/>
    </source>
</evidence>
<reference evidence="4 5" key="2">
    <citation type="submission" date="2015-03" db="EMBL/GenBank/DDBJ databases">
        <authorList>
            <consortium name="Pathogen Informatics"/>
        </authorList>
    </citation>
    <scope>NUCLEOTIDE SEQUENCE [LARGE SCALE GENOMIC DNA]</scope>
    <source>
        <strain evidence="4">K00500041</strain>
        <strain evidence="3 5">M09401471</strain>
    </source>
</reference>